<dbReference type="RefSeq" id="WP_044250951.1">
    <property type="nucleotide sequence ID" value="NZ_ASRX01000105.1"/>
</dbReference>
<name>A0A017SV26_9BACT</name>
<gene>
    <name evidence="2" type="ORF">CAP_0463</name>
</gene>
<organism evidence="2 3">
    <name type="scientific">Chondromyces apiculatus DSM 436</name>
    <dbReference type="NCBI Taxonomy" id="1192034"/>
    <lineage>
        <taxon>Bacteria</taxon>
        <taxon>Pseudomonadati</taxon>
        <taxon>Myxococcota</taxon>
        <taxon>Polyangia</taxon>
        <taxon>Polyangiales</taxon>
        <taxon>Polyangiaceae</taxon>
        <taxon>Chondromyces</taxon>
    </lineage>
</organism>
<sequence>MPSPSAPPTSSPTPSSAPTPAAFLDQLLTAAPPPERNHASVIADAFASTTLDHDALAETLLARFEAYRARCPRLDTDEARPLAWAFHAACDDAFATAPALSPRLALASARLTRARFGSAEAATQLITALTQAPHDEPLFDYLAEIVRDPSDTIFLDEAIYSLPEESPEHEPLVARLWDLNNELRPTLPSFDQPILRAHAEVPAFFATLRALRASGKIAEATFRYRAAFAGYPGLVDAKNAVEAEPIPLPEGYVFPH</sequence>
<feature type="compositionally biased region" description="Pro residues" evidence="1">
    <location>
        <begin position="1"/>
        <end position="17"/>
    </location>
</feature>
<evidence type="ECO:0000313" key="2">
    <source>
        <dbReference type="EMBL" id="EYF00592.1"/>
    </source>
</evidence>
<accession>A0A017SV26</accession>
<evidence type="ECO:0000313" key="3">
    <source>
        <dbReference type="Proteomes" id="UP000019678"/>
    </source>
</evidence>
<feature type="region of interest" description="Disordered" evidence="1">
    <location>
        <begin position="1"/>
        <end position="21"/>
    </location>
</feature>
<comment type="caution">
    <text evidence="2">The sequence shown here is derived from an EMBL/GenBank/DDBJ whole genome shotgun (WGS) entry which is preliminary data.</text>
</comment>
<protein>
    <submittedName>
        <fullName evidence="2">Uncharacterized protein</fullName>
    </submittedName>
</protein>
<dbReference type="EMBL" id="ASRX01000105">
    <property type="protein sequence ID" value="EYF00592.1"/>
    <property type="molecule type" value="Genomic_DNA"/>
</dbReference>
<proteinExistence type="predicted"/>
<evidence type="ECO:0000256" key="1">
    <source>
        <dbReference type="SAM" id="MobiDB-lite"/>
    </source>
</evidence>
<dbReference type="OrthoDB" id="9857735at2"/>
<dbReference type="Proteomes" id="UP000019678">
    <property type="component" value="Unassembled WGS sequence"/>
</dbReference>
<reference evidence="2 3" key="1">
    <citation type="submission" date="2013-05" db="EMBL/GenBank/DDBJ databases">
        <title>Genome assembly of Chondromyces apiculatus DSM 436.</title>
        <authorList>
            <person name="Sharma G."/>
            <person name="Khatri I."/>
            <person name="Kaur C."/>
            <person name="Mayilraj S."/>
            <person name="Subramanian S."/>
        </authorList>
    </citation>
    <scope>NUCLEOTIDE SEQUENCE [LARGE SCALE GENOMIC DNA]</scope>
    <source>
        <strain evidence="2 3">DSM 436</strain>
    </source>
</reference>
<dbReference type="AlphaFoldDB" id="A0A017SV26"/>
<keyword evidence="3" id="KW-1185">Reference proteome</keyword>